<name>A0A6A5WMP8_9PLEO</name>
<sequence>MFLSWPPPITPKLLWHTICSPTQSRHFQIPLYRKKVPCQSKTFLVVLWPSPSLVLLTHPVLFVQHHAIAALFPQLLVRKALMRYFECFPQNIGSIMPL</sequence>
<dbReference type="EMBL" id="ML977574">
    <property type="protein sequence ID" value="KAF2002982.1"/>
    <property type="molecule type" value="Genomic_DNA"/>
</dbReference>
<accession>A0A6A5WMP8</accession>
<reference evidence="1" key="1">
    <citation type="journal article" date="2020" name="Stud. Mycol.">
        <title>101 Dothideomycetes genomes: a test case for predicting lifestyles and emergence of pathogens.</title>
        <authorList>
            <person name="Haridas S."/>
            <person name="Albert R."/>
            <person name="Binder M."/>
            <person name="Bloem J."/>
            <person name="Labutti K."/>
            <person name="Salamov A."/>
            <person name="Andreopoulos B."/>
            <person name="Baker S."/>
            <person name="Barry K."/>
            <person name="Bills G."/>
            <person name="Bluhm B."/>
            <person name="Cannon C."/>
            <person name="Castanera R."/>
            <person name="Culley D."/>
            <person name="Daum C."/>
            <person name="Ezra D."/>
            <person name="Gonzalez J."/>
            <person name="Henrissat B."/>
            <person name="Kuo A."/>
            <person name="Liang C."/>
            <person name="Lipzen A."/>
            <person name="Lutzoni F."/>
            <person name="Magnuson J."/>
            <person name="Mondo S."/>
            <person name="Nolan M."/>
            <person name="Ohm R."/>
            <person name="Pangilinan J."/>
            <person name="Park H.-J."/>
            <person name="Ramirez L."/>
            <person name="Alfaro M."/>
            <person name="Sun H."/>
            <person name="Tritt A."/>
            <person name="Yoshinaga Y."/>
            <person name="Zwiers L.-H."/>
            <person name="Turgeon B."/>
            <person name="Goodwin S."/>
            <person name="Spatafora J."/>
            <person name="Crous P."/>
            <person name="Grigoriev I."/>
        </authorList>
    </citation>
    <scope>NUCLEOTIDE SEQUENCE</scope>
    <source>
        <strain evidence="1">CBS 123094</strain>
    </source>
</reference>
<evidence type="ECO:0000313" key="2">
    <source>
        <dbReference type="Proteomes" id="UP000799779"/>
    </source>
</evidence>
<gene>
    <name evidence="1" type="ORF">P154DRAFT_107808</name>
</gene>
<dbReference type="AlphaFoldDB" id="A0A6A5WMP8"/>
<organism evidence="1 2">
    <name type="scientific">Amniculicola lignicola CBS 123094</name>
    <dbReference type="NCBI Taxonomy" id="1392246"/>
    <lineage>
        <taxon>Eukaryota</taxon>
        <taxon>Fungi</taxon>
        <taxon>Dikarya</taxon>
        <taxon>Ascomycota</taxon>
        <taxon>Pezizomycotina</taxon>
        <taxon>Dothideomycetes</taxon>
        <taxon>Pleosporomycetidae</taxon>
        <taxon>Pleosporales</taxon>
        <taxon>Amniculicolaceae</taxon>
        <taxon>Amniculicola</taxon>
    </lineage>
</organism>
<protein>
    <submittedName>
        <fullName evidence="1">Uncharacterized protein</fullName>
    </submittedName>
</protein>
<dbReference type="Proteomes" id="UP000799779">
    <property type="component" value="Unassembled WGS sequence"/>
</dbReference>
<evidence type="ECO:0000313" key="1">
    <source>
        <dbReference type="EMBL" id="KAF2002982.1"/>
    </source>
</evidence>
<keyword evidence="2" id="KW-1185">Reference proteome</keyword>
<proteinExistence type="predicted"/>